<dbReference type="EMBL" id="SNYR01000002">
    <property type="protein sequence ID" value="TDQ63677.1"/>
    <property type="molecule type" value="Genomic_DNA"/>
</dbReference>
<protein>
    <submittedName>
        <fullName evidence="1">Uncharacterized protein</fullName>
    </submittedName>
</protein>
<accession>A0A4R6VKQ6</accession>
<dbReference type="AlphaFoldDB" id="A0A4R6VKQ6"/>
<gene>
    <name evidence="1" type="ORF">ATL17_1684</name>
</gene>
<comment type="caution">
    <text evidence="1">The sequence shown here is derived from an EMBL/GenBank/DDBJ whole genome shotgun (WGS) entry which is preliminary data.</text>
</comment>
<organism evidence="1 2">
    <name type="scientific">Maritalea mobilis</name>
    <dbReference type="NCBI Taxonomy" id="483324"/>
    <lineage>
        <taxon>Bacteria</taxon>
        <taxon>Pseudomonadati</taxon>
        <taxon>Pseudomonadota</taxon>
        <taxon>Alphaproteobacteria</taxon>
        <taxon>Hyphomicrobiales</taxon>
        <taxon>Devosiaceae</taxon>
        <taxon>Maritalea</taxon>
    </lineage>
</organism>
<dbReference type="Proteomes" id="UP000295391">
    <property type="component" value="Unassembled WGS sequence"/>
</dbReference>
<proteinExistence type="predicted"/>
<dbReference type="OrthoDB" id="8081243at2"/>
<evidence type="ECO:0000313" key="2">
    <source>
        <dbReference type="Proteomes" id="UP000295391"/>
    </source>
</evidence>
<evidence type="ECO:0000313" key="1">
    <source>
        <dbReference type="EMBL" id="TDQ63677.1"/>
    </source>
</evidence>
<keyword evidence="2" id="KW-1185">Reference proteome</keyword>
<dbReference type="RefSeq" id="WP_133572343.1">
    <property type="nucleotide sequence ID" value="NZ_SNYR01000002.1"/>
</dbReference>
<sequence>MNAMKTDPYQGRDYVYCGRVQQFGFELKTYSICAKSRTPLATDPIFSAAMEALRTSQIMDMPHLCVGYLMVHFGEAANWVLTRVWREGDIVAGLLTHFEAGQLLPVDEPMIECVWEEVIVHHERNAWVKHMMGGAGKEGYLADHLADGQY</sequence>
<reference evidence="1 2" key="1">
    <citation type="submission" date="2019-03" db="EMBL/GenBank/DDBJ databases">
        <title>Genomic Encyclopedia of Type Strains, Phase III (KMG-III): the genomes of soil and plant-associated and newly described type strains.</title>
        <authorList>
            <person name="Whitman W."/>
        </authorList>
    </citation>
    <scope>NUCLEOTIDE SEQUENCE [LARGE SCALE GENOMIC DNA]</scope>
    <source>
        <strain evidence="1 2">CGMCC 1.7002</strain>
    </source>
</reference>
<name>A0A4R6VKQ6_9HYPH</name>